<dbReference type="InterPro" id="IPR013022">
    <property type="entry name" value="Xyl_isomerase-like_TIM-brl"/>
</dbReference>
<name>A0A6C0CG55_9ZZZZ</name>
<dbReference type="Pfam" id="PF01261">
    <property type="entry name" value="AP_endonuc_2"/>
    <property type="match status" value="1"/>
</dbReference>
<sequence>MDADRLLRWGIHVSSDGQNLAKLAKEIKANGMSCFQIFFGGAKSDVRRKLKLEEAEELRTVLQEENISFNTHFPYHLNLCRDEVDLGGLQTEIDRVGSVGGRVVVHTGSCVHGKHVNRDLRTVVEAHYANISSEGKSTKFIQWENDWKQGADTLIKHMKSLEFPKVGNSEAGNIVLLLEPPAGEGKKLGWHLKQIEYVFAQMPPQVGFCLDTCHAFAAGACRFSSSAEVELFFQNLGKALGGIHKLKLIHLNDSEGEFGSMKDLHASLTLGKIWSKEENLDGLVSVWMIAKRHGIDIVSEVGEETDINIMRTLNA</sequence>
<dbReference type="PROSITE" id="PS51432">
    <property type="entry name" value="AP_NUCLEASE_F2_4"/>
    <property type="match status" value="1"/>
</dbReference>
<dbReference type="SUPFAM" id="SSF51658">
    <property type="entry name" value="Xylose isomerase-like"/>
    <property type="match status" value="1"/>
</dbReference>
<accession>A0A6C0CG55</accession>
<dbReference type="Gene3D" id="3.20.20.150">
    <property type="entry name" value="Divalent-metal-dependent TIM barrel enzymes"/>
    <property type="match status" value="1"/>
</dbReference>
<evidence type="ECO:0000259" key="8">
    <source>
        <dbReference type="Pfam" id="PF01261"/>
    </source>
</evidence>
<dbReference type="InterPro" id="IPR036237">
    <property type="entry name" value="Xyl_isomerase-like_sf"/>
</dbReference>
<proteinExistence type="inferred from homology"/>
<dbReference type="GO" id="GO:0006284">
    <property type="term" value="P:base-excision repair"/>
    <property type="evidence" value="ECO:0007669"/>
    <property type="project" value="TreeGrafter"/>
</dbReference>
<dbReference type="PANTHER" id="PTHR21445:SF0">
    <property type="entry name" value="APURINIC-APYRIMIDINIC ENDONUCLEASE"/>
    <property type="match status" value="1"/>
</dbReference>
<dbReference type="GO" id="GO:0008081">
    <property type="term" value="F:phosphoric diester hydrolase activity"/>
    <property type="evidence" value="ECO:0007669"/>
    <property type="project" value="TreeGrafter"/>
</dbReference>
<comment type="cofactor">
    <cofactor evidence="1">
        <name>Zn(2+)</name>
        <dbReference type="ChEBI" id="CHEBI:29105"/>
    </cofactor>
</comment>
<feature type="domain" description="Xylose isomerase-like TIM barrel" evidence="8">
    <location>
        <begin position="26"/>
        <end position="273"/>
    </location>
</feature>
<evidence type="ECO:0000256" key="7">
    <source>
        <dbReference type="ARBA" id="ARBA00023204"/>
    </source>
</evidence>
<evidence type="ECO:0000313" key="9">
    <source>
        <dbReference type="EMBL" id="QHT03421.1"/>
    </source>
</evidence>
<dbReference type="PROSITE" id="PS00730">
    <property type="entry name" value="AP_NUCLEASE_F2_2"/>
    <property type="match status" value="1"/>
</dbReference>
<dbReference type="AlphaFoldDB" id="A0A6C0CG55"/>
<dbReference type="EMBL" id="MN739411">
    <property type="protein sequence ID" value="QHT03421.1"/>
    <property type="molecule type" value="Genomic_DNA"/>
</dbReference>
<keyword evidence="4" id="KW-0227">DNA damage</keyword>
<evidence type="ECO:0000256" key="1">
    <source>
        <dbReference type="ARBA" id="ARBA00001947"/>
    </source>
</evidence>
<dbReference type="GO" id="GO:0003906">
    <property type="term" value="F:DNA-(apurinic or apyrimidinic site) endonuclease activity"/>
    <property type="evidence" value="ECO:0007669"/>
    <property type="project" value="TreeGrafter"/>
</dbReference>
<dbReference type="InterPro" id="IPR001719">
    <property type="entry name" value="AP_endonuc_2"/>
</dbReference>
<reference evidence="9" key="1">
    <citation type="journal article" date="2020" name="Nature">
        <title>Giant virus diversity and host interactions through global metagenomics.</title>
        <authorList>
            <person name="Schulz F."/>
            <person name="Roux S."/>
            <person name="Paez-Espino D."/>
            <person name="Jungbluth S."/>
            <person name="Walsh D.A."/>
            <person name="Denef V.J."/>
            <person name="McMahon K.D."/>
            <person name="Konstantinidis K.T."/>
            <person name="Eloe-Fadrosh E.A."/>
            <person name="Kyrpides N.C."/>
            <person name="Woyke T."/>
        </authorList>
    </citation>
    <scope>NUCLEOTIDE SEQUENCE</scope>
    <source>
        <strain evidence="9">GVMAG-M-3300021079-18</strain>
    </source>
</reference>
<organism evidence="9">
    <name type="scientific">viral metagenome</name>
    <dbReference type="NCBI Taxonomy" id="1070528"/>
    <lineage>
        <taxon>unclassified sequences</taxon>
        <taxon>metagenomes</taxon>
        <taxon>organismal metagenomes</taxon>
    </lineage>
</organism>
<dbReference type="GO" id="GO:0008270">
    <property type="term" value="F:zinc ion binding"/>
    <property type="evidence" value="ECO:0007669"/>
    <property type="project" value="InterPro"/>
</dbReference>
<evidence type="ECO:0000256" key="2">
    <source>
        <dbReference type="ARBA" id="ARBA00005340"/>
    </source>
</evidence>
<evidence type="ECO:0000256" key="3">
    <source>
        <dbReference type="ARBA" id="ARBA00022723"/>
    </source>
</evidence>
<keyword evidence="5" id="KW-0378">Hydrolase</keyword>
<dbReference type="PROSITE" id="PS00731">
    <property type="entry name" value="AP_NUCLEASE_F2_3"/>
    <property type="match status" value="1"/>
</dbReference>
<keyword evidence="7" id="KW-0234">DNA repair</keyword>
<comment type="similarity">
    <text evidence="2">Belongs to the AP endonuclease 2 family.</text>
</comment>
<evidence type="ECO:0000256" key="5">
    <source>
        <dbReference type="ARBA" id="ARBA00022801"/>
    </source>
</evidence>
<dbReference type="SMART" id="SM00518">
    <property type="entry name" value="AP2Ec"/>
    <property type="match status" value="1"/>
</dbReference>
<dbReference type="InterPro" id="IPR018246">
    <property type="entry name" value="AP_endonuc_F2_Zn_BS"/>
</dbReference>
<keyword evidence="6" id="KW-0862">Zinc</keyword>
<evidence type="ECO:0000256" key="6">
    <source>
        <dbReference type="ARBA" id="ARBA00022833"/>
    </source>
</evidence>
<keyword evidence="3" id="KW-0479">Metal-binding</keyword>
<evidence type="ECO:0000256" key="4">
    <source>
        <dbReference type="ARBA" id="ARBA00022763"/>
    </source>
</evidence>
<protein>
    <recommendedName>
        <fullName evidence="8">Xylose isomerase-like TIM barrel domain-containing protein</fullName>
    </recommendedName>
</protein>
<dbReference type="GO" id="GO:0003677">
    <property type="term" value="F:DNA binding"/>
    <property type="evidence" value="ECO:0007669"/>
    <property type="project" value="InterPro"/>
</dbReference>
<dbReference type="PANTHER" id="PTHR21445">
    <property type="entry name" value="ENDONUCLEASE IV ENDODEOXYRIBONUCLEASE IV"/>
    <property type="match status" value="1"/>
</dbReference>